<evidence type="ECO:0008006" key="3">
    <source>
        <dbReference type="Google" id="ProtNLM"/>
    </source>
</evidence>
<dbReference type="OrthoDB" id="3190646at2"/>
<dbReference type="Proteomes" id="UP000278981">
    <property type="component" value="Unassembled WGS sequence"/>
</dbReference>
<dbReference type="EMBL" id="QDGB01000389">
    <property type="protein sequence ID" value="RQX10730.1"/>
    <property type="molecule type" value="Genomic_DNA"/>
</dbReference>
<sequence>MDVSLATNAGRADRPNEDFVGAVPGAVVLLDGAGIPGAESLCSHGVAWYTHRLGGALLGHLSLGDGRELAAILATAIGEIAAEHGDTCDIADPSSPQATVAMVRADQDRLEWLLLADSYLVLDRVNSGPLVVTDEREMTARRECAAPLAGLVLRTPEYDRVRASCATALRTRRNQPGGYWIAKDDPRAAREAVTGSRSLTDLNGVALLSNGASRIVSPYGRTDWPGVLDLLRASGPAGVIARVRQFEAQADGSADAQAPDDATVAHCTYLPRWAPAVPRDRARLQA</sequence>
<evidence type="ECO:0000313" key="2">
    <source>
        <dbReference type="Proteomes" id="UP000278981"/>
    </source>
</evidence>
<dbReference type="AlphaFoldDB" id="A0A3N9XCR7"/>
<comment type="caution">
    <text evidence="1">The sequence shown here is derived from an EMBL/GenBank/DDBJ whole genome shotgun (WGS) entry which is preliminary data.</text>
</comment>
<name>A0A3N9XCR7_9ACTN</name>
<dbReference type="RefSeq" id="WP_124822933.1">
    <property type="nucleotide sequence ID" value="NZ_QDGB01000389.1"/>
</dbReference>
<protein>
    <recommendedName>
        <fullName evidence="3">Integrase</fullName>
    </recommendedName>
</protein>
<reference evidence="1 2" key="1">
    <citation type="submission" date="2018-04" db="EMBL/GenBank/DDBJ databases">
        <title>Micromonosporas from Atacama Desert.</title>
        <authorList>
            <person name="Carro L."/>
            <person name="Klenk H.-P."/>
            <person name="Goodfellow M."/>
        </authorList>
    </citation>
    <scope>NUCLEOTIDE SEQUENCE [LARGE SCALE GENOMIC DNA]</scope>
    <source>
        <strain evidence="1 2">LB19</strain>
    </source>
</reference>
<proteinExistence type="predicted"/>
<organism evidence="1 2">
    <name type="scientific">Micromonospora ureilytica</name>
    <dbReference type="NCBI Taxonomy" id="709868"/>
    <lineage>
        <taxon>Bacteria</taxon>
        <taxon>Bacillati</taxon>
        <taxon>Actinomycetota</taxon>
        <taxon>Actinomycetes</taxon>
        <taxon>Micromonosporales</taxon>
        <taxon>Micromonosporaceae</taxon>
        <taxon>Micromonospora</taxon>
    </lineage>
</organism>
<evidence type="ECO:0000313" key="1">
    <source>
        <dbReference type="EMBL" id="RQX10730.1"/>
    </source>
</evidence>
<gene>
    <name evidence="1" type="ORF">DDE19_31810</name>
</gene>
<accession>A0A3N9XCR7</accession>